<protein>
    <recommendedName>
        <fullName evidence="4">ATP-grasp-modified RiPP</fullName>
    </recommendedName>
</protein>
<dbReference type="Proteomes" id="UP001501710">
    <property type="component" value="Unassembled WGS sequence"/>
</dbReference>
<feature type="region of interest" description="Disordered" evidence="1">
    <location>
        <begin position="1"/>
        <end position="30"/>
    </location>
</feature>
<gene>
    <name evidence="2" type="ORF">GCM10022254_63400</name>
</gene>
<evidence type="ECO:0000313" key="2">
    <source>
        <dbReference type="EMBL" id="GAA4240064.1"/>
    </source>
</evidence>
<accession>A0ABP8CJZ5</accession>
<name>A0ABP8CJZ5_9ACTN</name>
<dbReference type="NCBIfam" id="TIGR04186">
    <property type="entry name" value="GRASP_targ"/>
    <property type="match status" value="1"/>
</dbReference>
<keyword evidence="3" id="KW-1185">Reference proteome</keyword>
<feature type="region of interest" description="Disordered" evidence="1">
    <location>
        <begin position="42"/>
        <end position="88"/>
    </location>
</feature>
<proteinExistence type="predicted"/>
<evidence type="ECO:0000256" key="1">
    <source>
        <dbReference type="SAM" id="MobiDB-lite"/>
    </source>
</evidence>
<sequence>MSLAGERFSLGAPLTGGDPGENASGPRPWGLRYAVTVPRTRLPEHRYDPARQVTVTPGGEPMPQLGTSKKTNPDGDPTNPPPWDEGGD</sequence>
<feature type="compositionally biased region" description="Pro residues" evidence="1">
    <location>
        <begin position="78"/>
        <end position="88"/>
    </location>
</feature>
<evidence type="ECO:0008006" key="4">
    <source>
        <dbReference type="Google" id="ProtNLM"/>
    </source>
</evidence>
<evidence type="ECO:0000313" key="3">
    <source>
        <dbReference type="Proteomes" id="UP001501710"/>
    </source>
</evidence>
<dbReference type="InterPro" id="IPR026496">
    <property type="entry name" value="GRASP_targ"/>
</dbReference>
<dbReference type="EMBL" id="BAABAS010000021">
    <property type="protein sequence ID" value="GAA4240064.1"/>
    <property type="molecule type" value="Genomic_DNA"/>
</dbReference>
<reference evidence="3" key="1">
    <citation type="journal article" date="2019" name="Int. J. Syst. Evol. Microbiol.">
        <title>The Global Catalogue of Microorganisms (GCM) 10K type strain sequencing project: providing services to taxonomists for standard genome sequencing and annotation.</title>
        <authorList>
            <consortium name="The Broad Institute Genomics Platform"/>
            <consortium name="The Broad Institute Genome Sequencing Center for Infectious Disease"/>
            <person name="Wu L."/>
            <person name="Ma J."/>
        </authorList>
    </citation>
    <scope>NUCLEOTIDE SEQUENCE [LARGE SCALE GENOMIC DNA]</scope>
    <source>
        <strain evidence="3">JCM 17440</strain>
    </source>
</reference>
<organism evidence="2 3">
    <name type="scientific">Actinomadura meridiana</name>
    <dbReference type="NCBI Taxonomy" id="559626"/>
    <lineage>
        <taxon>Bacteria</taxon>
        <taxon>Bacillati</taxon>
        <taxon>Actinomycetota</taxon>
        <taxon>Actinomycetes</taxon>
        <taxon>Streptosporangiales</taxon>
        <taxon>Thermomonosporaceae</taxon>
        <taxon>Actinomadura</taxon>
    </lineage>
</organism>
<comment type="caution">
    <text evidence="2">The sequence shown here is derived from an EMBL/GenBank/DDBJ whole genome shotgun (WGS) entry which is preliminary data.</text>
</comment>
<dbReference type="RefSeq" id="WP_344904449.1">
    <property type="nucleotide sequence ID" value="NZ_BAABAS010000021.1"/>
</dbReference>